<sequence>MFLQSQWVRKISDSVAIYSDGKKLHVIHNLGDEFILDFKVGEDSVWNLNGQVVEIIDMIEPVFKVFSFCSKSGEGMQRLKHAIVHFEKFEQYIRDNQEDLMIWWHNPGGEYD</sequence>
<comment type="caution">
    <text evidence="1">The sequence shown here is derived from an EMBL/GenBank/DDBJ whole genome shotgun (WGS) entry which is preliminary data.</text>
</comment>
<name>A0AAP5MMC1_STREE</name>
<proteinExistence type="predicted"/>
<accession>A0AAP5MMC1</accession>
<protein>
    <submittedName>
        <fullName evidence="1">Uncharacterized protein</fullName>
    </submittedName>
</protein>
<dbReference type="EMBL" id="JAVPGZ010000193">
    <property type="protein sequence ID" value="MDS8038594.1"/>
    <property type="molecule type" value="Genomic_DNA"/>
</dbReference>
<gene>
    <name evidence="1" type="ORF">RLG82_06215</name>
</gene>
<dbReference type="RefSeq" id="WP_061650156.1">
    <property type="nucleotide sequence ID" value="NZ_FIXB01000032.1"/>
</dbReference>
<dbReference type="AlphaFoldDB" id="A0AAP5MMC1"/>
<dbReference type="Proteomes" id="UP001184693">
    <property type="component" value="Unassembled WGS sequence"/>
</dbReference>
<evidence type="ECO:0000313" key="1">
    <source>
        <dbReference type="EMBL" id="MDS8038594.1"/>
    </source>
</evidence>
<reference evidence="1" key="1">
    <citation type="submission" date="2023-06" db="EMBL/GenBank/DDBJ databases">
        <title>PCVPA Blantyre Malawi Pneumococcal carriage surveillance isolates.</title>
        <authorList>
            <person name="Obolski U."/>
            <person name="Swarthout T.D."/>
            <person name="Kalizang'Oma A."/>
            <person name="Mwalukomo T.S."/>
            <person name="Cave R."/>
            <person name="Brown C."/>
            <person name="Cornick J."/>
            <person name="Kamng'Ona A."/>
            <person name="Msefula J."/>
            <person name="French N."/>
            <person name="Hyderman R."/>
        </authorList>
    </citation>
    <scope>NUCLEOTIDE SEQUENCE</scope>
    <source>
        <strain evidence="1">BVY8TH</strain>
    </source>
</reference>
<evidence type="ECO:0000313" key="2">
    <source>
        <dbReference type="Proteomes" id="UP001184693"/>
    </source>
</evidence>
<organism evidence="1 2">
    <name type="scientific">Streptococcus pneumoniae</name>
    <dbReference type="NCBI Taxonomy" id="1313"/>
    <lineage>
        <taxon>Bacteria</taxon>
        <taxon>Bacillati</taxon>
        <taxon>Bacillota</taxon>
        <taxon>Bacilli</taxon>
        <taxon>Lactobacillales</taxon>
        <taxon>Streptococcaceae</taxon>
        <taxon>Streptococcus</taxon>
    </lineage>
</organism>